<feature type="domain" description="Retroviral polymerase SH3-like" evidence="3">
    <location>
        <begin position="1181"/>
        <end position="1218"/>
    </location>
</feature>
<protein>
    <submittedName>
        <fullName evidence="4">Integrase, catalytic region, zinc finger, CCHC-type, peptidase aspartic, catalytic</fullName>
    </submittedName>
</protein>
<dbReference type="Pfam" id="PF25597">
    <property type="entry name" value="SH3_retrovirus"/>
    <property type="match status" value="1"/>
</dbReference>
<name>A0A6L2MV22_TANCI</name>
<keyword evidence="1" id="KW-0175">Coiled coil</keyword>
<dbReference type="InterPro" id="IPR057670">
    <property type="entry name" value="SH3_retrovirus"/>
</dbReference>
<evidence type="ECO:0000259" key="3">
    <source>
        <dbReference type="Pfam" id="PF25597"/>
    </source>
</evidence>
<evidence type="ECO:0000256" key="1">
    <source>
        <dbReference type="SAM" id="Coils"/>
    </source>
</evidence>
<feature type="coiled-coil region" evidence="1">
    <location>
        <begin position="621"/>
        <end position="669"/>
    </location>
</feature>
<reference evidence="4" key="1">
    <citation type="journal article" date="2019" name="Sci. Rep.">
        <title>Draft genome of Tanacetum cinerariifolium, the natural source of mosquito coil.</title>
        <authorList>
            <person name="Yamashiro T."/>
            <person name="Shiraishi A."/>
            <person name="Satake H."/>
            <person name="Nakayama K."/>
        </authorList>
    </citation>
    <scope>NUCLEOTIDE SEQUENCE</scope>
</reference>
<feature type="region of interest" description="Disordered" evidence="2">
    <location>
        <begin position="963"/>
        <end position="998"/>
    </location>
</feature>
<feature type="region of interest" description="Disordered" evidence="2">
    <location>
        <begin position="1268"/>
        <end position="1299"/>
    </location>
</feature>
<organism evidence="4">
    <name type="scientific">Tanacetum cinerariifolium</name>
    <name type="common">Dalmatian daisy</name>
    <name type="synonym">Chrysanthemum cinerariifolium</name>
    <dbReference type="NCBI Taxonomy" id="118510"/>
    <lineage>
        <taxon>Eukaryota</taxon>
        <taxon>Viridiplantae</taxon>
        <taxon>Streptophyta</taxon>
        <taxon>Embryophyta</taxon>
        <taxon>Tracheophyta</taxon>
        <taxon>Spermatophyta</taxon>
        <taxon>Magnoliopsida</taxon>
        <taxon>eudicotyledons</taxon>
        <taxon>Gunneridae</taxon>
        <taxon>Pentapetalae</taxon>
        <taxon>asterids</taxon>
        <taxon>campanulids</taxon>
        <taxon>Asterales</taxon>
        <taxon>Asteraceae</taxon>
        <taxon>Asteroideae</taxon>
        <taxon>Anthemideae</taxon>
        <taxon>Anthemidinae</taxon>
        <taxon>Tanacetum</taxon>
    </lineage>
</organism>
<accession>A0A6L2MV22</accession>
<evidence type="ECO:0000313" key="4">
    <source>
        <dbReference type="EMBL" id="GEU77848.1"/>
    </source>
</evidence>
<gene>
    <name evidence="4" type="ORF">Tci_049826</name>
</gene>
<dbReference type="EMBL" id="BKCJ010007555">
    <property type="protein sequence ID" value="GEU77848.1"/>
    <property type="molecule type" value="Genomic_DNA"/>
</dbReference>
<sequence>MIDDDLFTCDTPLGTLFNEFNRLSGMDDDLFTYEVKIPELSYFPSVEQQMDDLDNRILDVYERKLCYDECEKMYVEPIIFVNKRLQFDEYMEIKKEVYGLDSGMKYDPSDVNFGEWLALKFSNYMRMDRIDTDLFHFETPLCEAFNEFNYLLKIDVDVLTNDIPGFKTYDIFKDAWIYEWNKDVPWVANMPWLDYGPWMEPIDDIEHIYLNSKAILDGLKGEDEESCDNTRTHCLPNDEWEDFKRVNHIGAYANSNYNPYLDVSRIFNDHAGTNNHCEIDEEWFDEHELIGDDDDDIGDFEDYLNQRDHPYYVNKEEERSKERIFKRFRIKRLVSVSYFKLLYHRFRRDLDNKLEGGDRMWRSIKKGPYVMPMIPNPDRPTKQILEPLSKMTKGNKKQYITDVRVMNYLLQAIPNDIYNSLDACKNAKDITIRATSSSIQSKESCQDHDPLALLAHSNASSSQSHANPSYSPQPYYVTHPPSVADYEDEYQCKVFQRTNILAMKDEARINLNDEENNFTLNNSYGVETLEKLTTVVIMMARIQSADDNAATKPSYDAKAISEVNASTRIHEQVNHVQRKTIIHTSDDDQIDSNIIFDDPYVENNGCTFEHDSTVHDEYHDIKMLAYNVQRESKNKKRLNNELQNQNKTCEELEREIRADKDTIELSLNEKDKIESDFFKIENEKIIEQHETQLAKKTFKEQENQYLEDICDLKEKLSSHDQIVYKIGLGYKNPEHLKKAITSQSKIYDGEMIHSTCLKIDTTNSEETLEDAKECRLKMRNKMVKLNYEKLNAFYETFVPQQDHYVEQTYFSIPSTSNDCSKTKEVTPDLSNLQMPKESKLLKIFEKIGFAINNLQTRIDVTLLDDRKIRWISDSQNSLREFYKIDVVSMSESLSMTLKELQHELIEKVQEILNIFESMEQKAAKKYPKENVLQIHRLLEVSLTREIRDCVILTVQEQKNEMLRNELEKSSSVESSDSVRRPKSKDNKSKDRVLKNTNDKRSSTHVRIIDLKVKRALFTTLTSIAAKSKNLGDTSVVAKPRLSVVKIPTTTNMVSSVLPLSPDSSQRTVRFGNDHFAAITRYGDCIQGNLTICHVYYVEGLRHNLFLVRQFFDGDLEVAFRSNTCYVWNLKGDDLLTSSQESKLYTISISELAASSRVCLMSKATSKKSWLWHRRLSHLNFADIGIFIGYSESSKGFCIYNHRTKKIMEMIHVKFDELTTMASECNHLEPKLNCSNFQDSSEDSQSVPSKTDLDNLFGLLYEKYYATSPPEVSDNSARNTLDNENASSSSSIVVEEDEAP</sequence>
<feature type="compositionally biased region" description="Polar residues" evidence="2">
    <location>
        <begin position="1272"/>
        <end position="1285"/>
    </location>
</feature>
<evidence type="ECO:0000256" key="2">
    <source>
        <dbReference type="SAM" id="MobiDB-lite"/>
    </source>
</evidence>
<comment type="caution">
    <text evidence="4">The sequence shown here is derived from an EMBL/GenBank/DDBJ whole genome shotgun (WGS) entry which is preliminary data.</text>
</comment>
<proteinExistence type="predicted"/>